<dbReference type="SMART" id="SM00047">
    <property type="entry name" value="LYZ2"/>
    <property type="match status" value="1"/>
</dbReference>
<feature type="transmembrane region" description="Helical" evidence="2">
    <location>
        <begin position="7"/>
        <end position="25"/>
    </location>
</feature>
<dbReference type="PANTHER" id="PTHR33308">
    <property type="entry name" value="PEPTIDOGLYCAN HYDROLASE FLGJ"/>
    <property type="match status" value="1"/>
</dbReference>
<gene>
    <name evidence="4" type="ORF">NQG31_05950</name>
</gene>
<evidence type="ECO:0000256" key="2">
    <source>
        <dbReference type="SAM" id="Phobius"/>
    </source>
</evidence>
<dbReference type="InterPro" id="IPR002901">
    <property type="entry name" value="MGlyc_endo_b_GlcNAc-like_dom"/>
</dbReference>
<keyword evidence="2" id="KW-1133">Transmembrane helix</keyword>
<dbReference type="EMBL" id="JANIEK010000017">
    <property type="protein sequence ID" value="MCT4795078.1"/>
    <property type="molecule type" value="Genomic_DNA"/>
</dbReference>
<name>A0ABT2KVV1_9BACL</name>
<comment type="caution">
    <text evidence="4">The sequence shown here is derived from an EMBL/GenBank/DDBJ whole genome shotgun (WGS) entry which is preliminary data.</text>
</comment>
<dbReference type="Proteomes" id="UP001206821">
    <property type="component" value="Unassembled WGS sequence"/>
</dbReference>
<keyword evidence="2" id="KW-0812">Transmembrane</keyword>
<evidence type="ECO:0000256" key="1">
    <source>
        <dbReference type="ARBA" id="ARBA00022801"/>
    </source>
</evidence>
<evidence type="ECO:0000313" key="4">
    <source>
        <dbReference type="EMBL" id="MCT4795078.1"/>
    </source>
</evidence>
<dbReference type="InterPro" id="IPR051056">
    <property type="entry name" value="Glycosyl_Hydrolase_73"/>
</dbReference>
<dbReference type="Pfam" id="PF01832">
    <property type="entry name" value="Glucosaminidase"/>
    <property type="match status" value="1"/>
</dbReference>
<keyword evidence="5" id="KW-1185">Reference proteome</keyword>
<sequence length="356" mass="38792">MKTKQKKILPSLVILGIAVIGFLWLEGRSVGTYTVKTYVDGTTETRQFESLDEARAYMEQGEQRALVGPDGDVIDFTGSGIAVTPTDEVTYLFKDAALSERQSYVAGGTRLRLLERGNDHLKVRISGADVYVPLANMTLYPDALVERRGFYEVRDGDVYHTVEANDFLAGTFLVGPAGGAAPDRYYTENVRDVFASPYQFASIETPAPYGAAELDRFLETLADSPLKGKGAAFKDAEAKHGINAVFLLAVAGHESSYGTSAIARDKNNLFGFKATDDDPSGNAAAFETVEASIDAASRLFAEKYVTGAYARGPYPGNKQTGINIYYASDPYWGEKVAGTMYRIDRALGSAYYERIK</sequence>
<keyword evidence="1" id="KW-0378">Hydrolase</keyword>
<evidence type="ECO:0000313" key="5">
    <source>
        <dbReference type="Proteomes" id="UP001206821"/>
    </source>
</evidence>
<accession>A0ABT2KVV1</accession>
<dbReference type="RefSeq" id="WP_034818136.1">
    <property type="nucleotide sequence ID" value="NZ_CP073101.1"/>
</dbReference>
<dbReference type="PANTHER" id="PTHR33308:SF9">
    <property type="entry name" value="PEPTIDOGLYCAN HYDROLASE FLGJ"/>
    <property type="match status" value="1"/>
</dbReference>
<keyword evidence="2" id="KW-0472">Membrane</keyword>
<dbReference type="Gene3D" id="1.10.530.10">
    <property type="match status" value="1"/>
</dbReference>
<reference evidence="4 5" key="1">
    <citation type="submission" date="2022-07" db="EMBL/GenBank/DDBJ databases">
        <title>Genomic and pangenome structural analysis of the polyextremophile Exiguobacterium.</title>
        <authorList>
            <person name="Shen L."/>
        </authorList>
    </citation>
    <scope>NUCLEOTIDE SEQUENCE [LARGE SCALE GENOMIC DNA]</scope>
    <source>
        <strain evidence="4 5">12_1</strain>
    </source>
</reference>
<proteinExistence type="predicted"/>
<organism evidence="4 5">
    <name type="scientific">Exiguobacterium alkaliphilum</name>
    <dbReference type="NCBI Taxonomy" id="1428684"/>
    <lineage>
        <taxon>Bacteria</taxon>
        <taxon>Bacillati</taxon>
        <taxon>Bacillota</taxon>
        <taxon>Bacilli</taxon>
        <taxon>Bacillales</taxon>
        <taxon>Bacillales Family XII. Incertae Sedis</taxon>
        <taxon>Exiguobacterium</taxon>
    </lineage>
</organism>
<protein>
    <submittedName>
        <fullName evidence="4">Glucosaminidase domain-containing protein</fullName>
    </submittedName>
</protein>
<feature type="domain" description="Mannosyl-glycoprotein endo-beta-N-acetylglucosamidase-like" evidence="3">
    <location>
        <begin position="218"/>
        <end position="353"/>
    </location>
</feature>
<evidence type="ECO:0000259" key="3">
    <source>
        <dbReference type="SMART" id="SM00047"/>
    </source>
</evidence>